<reference evidence="4 5" key="1">
    <citation type="submission" date="2020-07" db="EMBL/GenBank/DDBJ databases">
        <title>Exploring microbial biodiversity for novel pathways involved in the catabolism of aromatic compounds derived from lignin.</title>
        <authorList>
            <person name="Elkins J."/>
        </authorList>
    </citation>
    <scope>NUCLEOTIDE SEQUENCE [LARGE SCALE GENOMIC DNA]</scope>
    <source>
        <strain evidence="4 5">H2C3C</strain>
    </source>
</reference>
<keyword evidence="5" id="KW-1185">Reference proteome</keyword>
<evidence type="ECO:0000256" key="2">
    <source>
        <dbReference type="PROSITE-ProRule" id="PRU00169"/>
    </source>
</evidence>
<dbReference type="Pfam" id="PF00072">
    <property type="entry name" value="Response_reg"/>
    <property type="match status" value="1"/>
</dbReference>
<dbReference type="InterPro" id="IPR011006">
    <property type="entry name" value="CheY-like_superfamily"/>
</dbReference>
<dbReference type="SUPFAM" id="SSF52172">
    <property type="entry name" value="CheY-like"/>
    <property type="match status" value="1"/>
</dbReference>
<dbReference type="Gene3D" id="3.40.50.2300">
    <property type="match status" value="1"/>
</dbReference>
<dbReference type="RefSeq" id="WP_179744470.1">
    <property type="nucleotide sequence ID" value="NZ_JACCAS010000001.1"/>
</dbReference>
<comment type="caution">
    <text evidence="4">The sequence shown here is derived from an EMBL/GenBank/DDBJ whole genome shotgun (WGS) entry which is preliminary data.</text>
</comment>
<feature type="modified residue" description="4-aspartylphosphate" evidence="2">
    <location>
        <position position="55"/>
    </location>
</feature>
<dbReference type="InterPro" id="IPR001789">
    <property type="entry name" value="Sig_transdc_resp-reg_receiver"/>
</dbReference>
<dbReference type="SMART" id="SM00448">
    <property type="entry name" value="REC"/>
    <property type="match status" value="1"/>
</dbReference>
<accession>A0A7Y9WPY6</accession>
<evidence type="ECO:0000259" key="3">
    <source>
        <dbReference type="PROSITE" id="PS50110"/>
    </source>
</evidence>
<gene>
    <name evidence="4" type="ORF">GGD40_003674</name>
</gene>
<dbReference type="EMBL" id="JACCAS010000001">
    <property type="protein sequence ID" value="NYH24195.1"/>
    <property type="molecule type" value="Genomic_DNA"/>
</dbReference>
<dbReference type="PANTHER" id="PTHR44591">
    <property type="entry name" value="STRESS RESPONSE REGULATOR PROTEIN 1"/>
    <property type="match status" value="1"/>
</dbReference>
<dbReference type="AlphaFoldDB" id="A0A7Y9WPY6"/>
<evidence type="ECO:0000313" key="4">
    <source>
        <dbReference type="EMBL" id="NYH24195.1"/>
    </source>
</evidence>
<protein>
    <submittedName>
        <fullName evidence="4">CheY-like chemotaxis protein</fullName>
    </submittedName>
</protein>
<keyword evidence="1 2" id="KW-0597">Phosphoprotein</keyword>
<proteinExistence type="predicted"/>
<sequence>MSIQKRILLVDDQLDVVEALSMLLELEGYEVRLACDGATALKVVESFIPDVALIDERMPKMSGRQLAAKLRGSPSLAGTRLIALSGSGSTSDVQQAKAAGFDLHVTKPVTLEDIIRLIEDR</sequence>
<evidence type="ECO:0000256" key="1">
    <source>
        <dbReference type="ARBA" id="ARBA00022553"/>
    </source>
</evidence>
<evidence type="ECO:0000313" key="5">
    <source>
        <dbReference type="Proteomes" id="UP000540929"/>
    </source>
</evidence>
<dbReference type="PROSITE" id="PS50110">
    <property type="entry name" value="RESPONSE_REGULATORY"/>
    <property type="match status" value="1"/>
</dbReference>
<dbReference type="GO" id="GO:0000160">
    <property type="term" value="P:phosphorelay signal transduction system"/>
    <property type="evidence" value="ECO:0007669"/>
    <property type="project" value="InterPro"/>
</dbReference>
<dbReference type="InterPro" id="IPR050595">
    <property type="entry name" value="Bact_response_regulator"/>
</dbReference>
<dbReference type="Proteomes" id="UP000540929">
    <property type="component" value="Unassembled WGS sequence"/>
</dbReference>
<dbReference type="PANTHER" id="PTHR44591:SF3">
    <property type="entry name" value="RESPONSE REGULATORY DOMAIN-CONTAINING PROTEIN"/>
    <property type="match status" value="1"/>
</dbReference>
<name>A0A7Y9WPY6_9BURK</name>
<organism evidence="4 5">
    <name type="scientific">Paraburkholderia bryophila</name>
    <dbReference type="NCBI Taxonomy" id="420952"/>
    <lineage>
        <taxon>Bacteria</taxon>
        <taxon>Pseudomonadati</taxon>
        <taxon>Pseudomonadota</taxon>
        <taxon>Betaproteobacteria</taxon>
        <taxon>Burkholderiales</taxon>
        <taxon>Burkholderiaceae</taxon>
        <taxon>Paraburkholderia</taxon>
    </lineage>
</organism>
<feature type="domain" description="Response regulatory" evidence="3">
    <location>
        <begin position="6"/>
        <end position="121"/>
    </location>
</feature>